<dbReference type="Proteomes" id="UP001143981">
    <property type="component" value="Unassembled WGS sequence"/>
</dbReference>
<accession>A0A9W7Y2Y2</accession>
<dbReference type="InterPro" id="IPR001375">
    <property type="entry name" value="Peptidase_S9_cat"/>
</dbReference>
<dbReference type="SUPFAM" id="SSF53474">
    <property type="entry name" value="alpha/beta-Hydrolases"/>
    <property type="match status" value="1"/>
</dbReference>
<keyword evidence="8" id="KW-1185">Reference proteome</keyword>
<dbReference type="InterPro" id="IPR029058">
    <property type="entry name" value="AB_hydrolase_fold"/>
</dbReference>
<evidence type="ECO:0000313" key="8">
    <source>
        <dbReference type="Proteomes" id="UP001143981"/>
    </source>
</evidence>
<feature type="domain" description="Peptidase S9 prolyl oligopeptidase catalytic" evidence="6">
    <location>
        <begin position="341"/>
        <end position="401"/>
    </location>
</feature>
<evidence type="ECO:0000256" key="1">
    <source>
        <dbReference type="ARBA" id="ARBA00010040"/>
    </source>
</evidence>
<dbReference type="SUPFAM" id="SSF69304">
    <property type="entry name" value="Tricorn protease N-terminal domain"/>
    <property type="match status" value="1"/>
</dbReference>
<keyword evidence="3" id="KW-0378">Hydrolase</keyword>
<protein>
    <recommendedName>
        <fullName evidence="4">Dipeptidyl-peptidase V</fullName>
    </recommendedName>
</protein>
<reference evidence="7" key="1">
    <citation type="submission" date="2022-07" db="EMBL/GenBank/DDBJ databases">
        <title>Phylogenomic reconstructions and comparative analyses of Kickxellomycotina fungi.</title>
        <authorList>
            <person name="Reynolds N.K."/>
            <person name="Stajich J.E."/>
            <person name="Barry K."/>
            <person name="Grigoriev I.V."/>
            <person name="Crous P."/>
            <person name="Smith M.E."/>
        </authorList>
    </citation>
    <scope>NUCLEOTIDE SEQUENCE</scope>
    <source>
        <strain evidence="7">BCRC 34381</strain>
    </source>
</reference>
<gene>
    <name evidence="7" type="primary">dpp5_4</name>
    <name evidence="7" type="ORF">LPJ61_005527</name>
</gene>
<dbReference type="AlphaFoldDB" id="A0A9W7Y2Y2"/>
<name>A0A9W7Y2Y2_9FUNG</name>
<feature type="domain" description="Peptidase S9 prolyl oligopeptidase catalytic" evidence="6">
    <location>
        <begin position="224"/>
        <end position="337"/>
    </location>
</feature>
<keyword evidence="5" id="KW-1133">Transmembrane helix</keyword>
<evidence type="ECO:0000256" key="3">
    <source>
        <dbReference type="ARBA" id="ARBA00022801"/>
    </source>
</evidence>
<dbReference type="PANTHER" id="PTHR42776">
    <property type="entry name" value="SERINE PEPTIDASE S9 FAMILY MEMBER"/>
    <property type="match status" value="1"/>
</dbReference>
<comment type="caution">
    <text evidence="7">The sequence shown here is derived from an EMBL/GenBank/DDBJ whole genome shotgun (WGS) entry which is preliminary data.</text>
</comment>
<keyword evidence="5" id="KW-0812">Transmembrane</keyword>
<sequence length="402" mass="44012">MGRTGAYVDRALRVLADTRVQLAATVVAVSAATAGVIAVRREVVTKRTPISLTPNEESLVREQLARHYAFLGEGGHLLLWSTDGARLYALANDRAGGRVFSVDIASGARTALTGSGYVSSIARAGADMLLAVYSNTTASADIYAVETAGAEAAMRQIANVNHDILDSVRLSPAEDFWFTGARGDQVHGWILRPHGFNASRTYPLALHIHGGPQRASTHSFSHGQWNPNMNAAAGFAVVQINFHGSSGYGQNFTDSIRQKWGGYPYEDLMKGLDAVLANHTFVNGRRLVALGGSYGGYMANWLNGNTDRFSALVSHDGQFDMVSSYYTTDELWFVERLAGKFRTPTLFIHGANDFRLSLEQSLAPWTLLRRRGIPARLVYFADEGHWASRPGNSVRWYREVLE</sequence>
<dbReference type="GO" id="GO:0006508">
    <property type="term" value="P:proteolysis"/>
    <property type="evidence" value="ECO:0007669"/>
    <property type="project" value="InterPro"/>
</dbReference>
<keyword evidence="2" id="KW-0732">Signal</keyword>
<evidence type="ECO:0000256" key="4">
    <source>
        <dbReference type="ARBA" id="ARBA00032829"/>
    </source>
</evidence>
<organism evidence="7 8">
    <name type="scientific">Coemansia biformis</name>
    <dbReference type="NCBI Taxonomy" id="1286918"/>
    <lineage>
        <taxon>Eukaryota</taxon>
        <taxon>Fungi</taxon>
        <taxon>Fungi incertae sedis</taxon>
        <taxon>Zoopagomycota</taxon>
        <taxon>Kickxellomycotina</taxon>
        <taxon>Kickxellomycetes</taxon>
        <taxon>Kickxellales</taxon>
        <taxon>Kickxellaceae</taxon>
        <taxon>Coemansia</taxon>
    </lineage>
</organism>
<evidence type="ECO:0000256" key="5">
    <source>
        <dbReference type="SAM" id="Phobius"/>
    </source>
</evidence>
<keyword evidence="5" id="KW-0472">Membrane</keyword>
<dbReference type="EMBL" id="JANBOI010001881">
    <property type="protein sequence ID" value="KAJ1725949.1"/>
    <property type="molecule type" value="Genomic_DNA"/>
</dbReference>
<dbReference type="GO" id="GO:0004252">
    <property type="term" value="F:serine-type endopeptidase activity"/>
    <property type="evidence" value="ECO:0007669"/>
    <property type="project" value="TreeGrafter"/>
</dbReference>
<evidence type="ECO:0000313" key="7">
    <source>
        <dbReference type="EMBL" id="KAJ1725949.1"/>
    </source>
</evidence>
<evidence type="ECO:0000259" key="6">
    <source>
        <dbReference type="Pfam" id="PF00326"/>
    </source>
</evidence>
<comment type="similarity">
    <text evidence="1">Belongs to the peptidase S9C family.</text>
</comment>
<dbReference type="Pfam" id="PF00326">
    <property type="entry name" value="Peptidase_S9"/>
    <property type="match status" value="2"/>
</dbReference>
<proteinExistence type="inferred from homology"/>
<feature type="transmembrane region" description="Helical" evidence="5">
    <location>
        <begin position="20"/>
        <end position="39"/>
    </location>
</feature>
<dbReference type="OrthoDB" id="416344at2759"/>
<dbReference type="Gene3D" id="3.40.50.1820">
    <property type="entry name" value="alpha/beta hydrolase"/>
    <property type="match status" value="1"/>
</dbReference>
<evidence type="ECO:0000256" key="2">
    <source>
        <dbReference type="ARBA" id="ARBA00022729"/>
    </source>
</evidence>
<dbReference type="PANTHER" id="PTHR42776:SF13">
    <property type="entry name" value="DIPEPTIDYL-PEPTIDASE 5"/>
    <property type="match status" value="1"/>
</dbReference>